<dbReference type="Pfam" id="PF00202">
    <property type="entry name" value="Aminotran_3"/>
    <property type="match status" value="1"/>
</dbReference>
<dbReference type="AlphaFoldDB" id="A0A2G4YT63"/>
<dbReference type="EMBL" id="PDEM01000012">
    <property type="protein sequence ID" value="PHZ85483.1"/>
    <property type="molecule type" value="Genomic_DNA"/>
</dbReference>
<keyword evidence="2 3" id="KW-0663">Pyridoxal phosphate</keyword>
<dbReference type="InterPro" id="IPR005814">
    <property type="entry name" value="Aminotrans_3"/>
</dbReference>
<dbReference type="PANTHER" id="PTHR43713:SF3">
    <property type="entry name" value="GLUTAMATE-1-SEMIALDEHYDE 2,1-AMINOMUTASE 1, CHLOROPLASTIC-RELATED"/>
    <property type="match status" value="1"/>
</dbReference>
<dbReference type="InterPro" id="IPR015421">
    <property type="entry name" value="PyrdxlP-dep_Trfase_major"/>
</dbReference>
<evidence type="ECO:0000256" key="1">
    <source>
        <dbReference type="ARBA" id="ARBA00001933"/>
    </source>
</evidence>
<evidence type="ECO:0000256" key="3">
    <source>
        <dbReference type="RuleBase" id="RU003560"/>
    </source>
</evidence>
<keyword evidence="4" id="KW-0808">Transferase</keyword>
<dbReference type="GO" id="GO:0008483">
    <property type="term" value="F:transaminase activity"/>
    <property type="evidence" value="ECO:0007669"/>
    <property type="project" value="UniProtKB-KW"/>
</dbReference>
<dbReference type="PANTHER" id="PTHR43713">
    <property type="entry name" value="GLUTAMATE-1-SEMIALDEHYDE 2,1-AMINOMUTASE"/>
    <property type="match status" value="1"/>
</dbReference>
<proteinExistence type="inferred from homology"/>
<gene>
    <name evidence="4" type="ORF">CRD36_06590</name>
</gene>
<dbReference type="RefSeq" id="WP_099471971.1">
    <property type="nucleotide sequence ID" value="NZ_CP041025.1"/>
</dbReference>
<keyword evidence="4" id="KW-0032">Aminotransferase</keyword>
<keyword evidence="5" id="KW-1185">Reference proteome</keyword>
<evidence type="ECO:0000313" key="4">
    <source>
        <dbReference type="EMBL" id="PHZ85483.1"/>
    </source>
</evidence>
<dbReference type="Gene3D" id="3.90.1150.10">
    <property type="entry name" value="Aspartate Aminotransferase, domain 1"/>
    <property type="match status" value="1"/>
</dbReference>
<dbReference type="GO" id="GO:0030170">
    <property type="term" value="F:pyridoxal phosphate binding"/>
    <property type="evidence" value="ECO:0007669"/>
    <property type="project" value="InterPro"/>
</dbReference>
<dbReference type="InterPro" id="IPR015422">
    <property type="entry name" value="PyrdxlP-dep_Trfase_small"/>
</dbReference>
<comment type="cofactor">
    <cofactor evidence="1">
        <name>pyridoxal 5'-phosphate</name>
        <dbReference type="ChEBI" id="CHEBI:597326"/>
    </cofactor>
</comment>
<accession>A0A2G4YT63</accession>
<dbReference type="Proteomes" id="UP000229730">
    <property type="component" value="Unassembled WGS sequence"/>
</dbReference>
<dbReference type="FunCoup" id="A0A2G4YT63">
    <property type="interactions" value="582"/>
</dbReference>
<comment type="similarity">
    <text evidence="3">Belongs to the class-III pyridoxal-phosphate-dependent aminotransferase family.</text>
</comment>
<dbReference type="InterPro" id="IPR015424">
    <property type="entry name" value="PyrdxlP-dep_Trfase"/>
</dbReference>
<evidence type="ECO:0000256" key="2">
    <source>
        <dbReference type="ARBA" id="ARBA00022898"/>
    </source>
</evidence>
<dbReference type="SUPFAM" id="SSF53383">
    <property type="entry name" value="PLP-dependent transferases"/>
    <property type="match status" value="1"/>
</dbReference>
<name>A0A2G4YT63_9PROT</name>
<dbReference type="CDD" id="cd00610">
    <property type="entry name" value="OAT_like"/>
    <property type="match status" value="1"/>
</dbReference>
<protein>
    <submittedName>
        <fullName evidence="4">Aspartate aminotransferase family protein</fullName>
    </submittedName>
</protein>
<comment type="caution">
    <text evidence="4">The sequence shown here is derived from an EMBL/GenBank/DDBJ whole genome shotgun (WGS) entry which is preliminary data.</text>
</comment>
<dbReference type="Gene3D" id="3.40.640.10">
    <property type="entry name" value="Type I PLP-dependent aspartate aminotransferase-like (Major domain)"/>
    <property type="match status" value="1"/>
</dbReference>
<organism evidence="4 5">
    <name type="scientific">Paremcibacter congregatus</name>
    <dbReference type="NCBI Taxonomy" id="2043170"/>
    <lineage>
        <taxon>Bacteria</taxon>
        <taxon>Pseudomonadati</taxon>
        <taxon>Pseudomonadota</taxon>
        <taxon>Alphaproteobacteria</taxon>
        <taxon>Emcibacterales</taxon>
        <taxon>Emcibacteraceae</taxon>
        <taxon>Paremcibacter</taxon>
    </lineage>
</organism>
<evidence type="ECO:0000313" key="5">
    <source>
        <dbReference type="Proteomes" id="UP000229730"/>
    </source>
</evidence>
<dbReference type="OrthoDB" id="9801052at2"/>
<sequence>MFFKIQNNISLTERFSQLYPGAHSNNSPAAKVRSFQLRAEGARWWDVDNNEYIDYTGASGPNILGHRHPEYVNALQEFMGEKSFCMGSSYIFSEDDILLAEKLIQHVPCAEKIKLCVSGSEAVQQAIRLARAFTGRPYFLRFGGHYHGWIDNIYGGNPDPSPEGKPFPLYDSRSNTRGKSQKSNYEGLMIPWGDLDVLEQTLHTHGKEIAIIIMEAVCGSGTLPPPPGYLETVRALCDRHRIVMCFDEVITGFRVGLHGAQGLFGVTPDICTLGKALGGGLPISAIVGKSDILDQLKDEQVMGPGTFNGNPLCVAAAKATIEILERKDGIVYTEMDRVQQQLMAGVDEIARRRNIPMRVQGPTGVFGTFLGANPDKQLYTAADMASVDNALMMKFHEEIWHEGVSALFGRWFPSIVHTEKDTEKTLEVVDKIIKKL</sequence>
<reference evidence="4 5" key="1">
    <citation type="submission" date="2017-10" db="EMBL/GenBank/DDBJ databases">
        <title>Frigbacter circumglobatus gen. nov. sp. nov., isolated from sediment cultured in situ.</title>
        <authorList>
            <person name="Zhao Z."/>
        </authorList>
    </citation>
    <scope>NUCLEOTIDE SEQUENCE [LARGE SCALE GENOMIC DNA]</scope>
    <source>
        <strain evidence="4 5">ZYL</strain>
    </source>
</reference>
<dbReference type="InParanoid" id="A0A2G4YT63"/>